<dbReference type="STRING" id="314265.R2601_11774"/>
<organism evidence="5 6">
    <name type="scientific">Salipiger bermudensis (strain DSM 26914 / JCM 13377 / KCTC 12554 / HTCC2601)</name>
    <name type="common">Pelagibaca bermudensis</name>
    <dbReference type="NCBI Taxonomy" id="314265"/>
    <lineage>
        <taxon>Bacteria</taxon>
        <taxon>Pseudomonadati</taxon>
        <taxon>Pseudomonadota</taxon>
        <taxon>Alphaproteobacteria</taxon>
        <taxon>Rhodobacterales</taxon>
        <taxon>Roseobacteraceae</taxon>
        <taxon>Salipiger</taxon>
    </lineage>
</organism>
<dbReference type="SMART" id="SM00419">
    <property type="entry name" value="HTH_CRP"/>
    <property type="match status" value="1"/>
</dbReference>
<dbReference type="AlphaFoldDB" id="Q0FIW6"/>
<keyword evidence="2" id="KW-0238">DNA-binding</keyword>
<evidence type="ECO:0000313" key="5">
    <source>
        <dbReference type="EMBL" id="EAU44157.1"/>
    </source>
</evidence>
<dbReference type="InterPro" id="IPR018490">
    <property type="entry name" value="cNMP-bd_dom_sf"/>
</dbReference>
<dbReference type="InterPro" id="IPR036390">
    <property type="entry name" value="WH_DNA-bd_sf"/>
</dbReference>
<protein>
    <submittedName>
        <fullName evidence="5">Crp-Fnr family transciptional regulator</fullName>
    </submittedName>
</protein>
<dbReference type="Proteomes" id="UP000006230">
    <property type="component" value="Unassembled WGS sequence"/>
</dbReference>
<sequence length="244" mass="27245">MKMISCHDCPLQDCGPFIPHSDEEKDFLGGFKAGEMAVGAGTQILMEGAKTPQLFTVLEGMGLREKTLEDGRRQVINFVLPGDFIGLQAGIMGEMNHSVEAVTPMRCCVFRREDLWLLYRNRPELAFDLTWIAAAEEYFLGETVATLGQRDGTERIAWALVKLFVRLRGLGLEAEPGTVPLPYRQQDLADALGLSLVHTNKTLSRLRAQRMVDWSDGMLRVPDLEALAELAVTEIEALPRRPFL</sequence>
<keyword evidence="1" id="KW-0805">Transcription regulation</keyword>
<keyword evidence="6" id="KW-1185">Reference proteome</keyword>
<dbReference type="Gene3D" id="2.60.120.10">
    <property type="entry name" value="Jelly Rolls"/>
    <property type="match status" value="1"/>
</dbReference>
<dbReference type="InterPro" id="IPR000595">
    <property type="entry name" value="cNMP-bd_dom"/>
</dbReference>
<dbReference type="Pfam" id="PF00027">
    <property type="entry name" value="cNMP_binding"/>
    <property type="match status" value="1"/>
</dbReference>
<dbReference type="eggNOG" id="COG0664">
    <property type="taxonomic scope" value="Bacteria"/>
</dbReference>
<dbReference type="RefSeq" id="WP_007793986.1">
    <property type="nucleotide sequence ID" value="NZ_DS022276.1"/>
</dbReference>
<dbReference type="OrthoDB" id="7584044at2"/>
<dbReference type="InterPro" id="IPR036388">
    <property type="entry name" value="WH-like_DNA-bd_sf"/>
</dbReference>
<dbReference type="CDD" id="cd00038">
    <property type="entry name" value="CAP_ED"/>
    <property type="match status" value="1"/>
</dbReference>
<reference evidence="5 6" key="1">
    <citation type="journal article" date="2010" name="J. Bacteriol.">
        <title>Genome sequences of Pelagibaca bermudensis HTCC2601T and Maritimibacter alkaliphilus HTCC2654T, the type strains of two marine Roseobacter genera.</title>
        <authorList>
            <person name="Thrash J.C."/>
            <person name="Cho J.C."/>
            <person name="Ferriera S."/>
            <person name="Johnson J."/>
            <person name="Vergin K.L."/>
            <person name="Giovannoni S.J."/>
        </authorList>
    </citation>
    <scope>NUCLEOTIDE SEQUENCE [LARGE SCALE GENOMIC DNA]</scope>
    <source>
        <strain evidence="6">DSM 26914 / JCM 13377 / KCTC 12554 / HTCC2601</strain>
    </source>
</reference>
<dbReference type="HOGENOM" id="CLU_075053_0_0_5"/>
<dbReference type="GO" id="GO:0006355">
    <property type="term" value="P:regulation of DNA-templated transcription"/>
    <property type="evidence" value="ECO:0007669"/>
    <property type="project" value="InterPro"/>
</dbReference>
<evidence type="ECO:0000256" key="2">
    <source>
        <dbReference type="ARBA" id="ARBA00023125"/>
    </source>
</evidence>
<name>Q0FIW6_SALBH</name>
<dbReference type="PROSITE" id="PS51063">
    <property type="entry name" value="HTH_CRP_2"/>
    <property type="match status" value="1"/>
</dbReference>
<evidence type="ECO:0000256" key="1">
    <source>
        <dbReference type="ARBA" id="ARBA00023015"/>
    </source>
</evidence>
<dbReference type="EMBL" id="AATQ01000054">
    <property type="protein sequence ID" value="EAU44157.1"/>
    <property type="molecule type" value="Genomic_DNA"/>
</dbReference>
<evidence type="ECO:0000313" key="6">
    <source>
        <dbReference type="Proteomes" id="UP000006230"/>
    </source>
</evidence>
<dbReference type="InterPro" id="IPR012318">
    <property type="entry name" value="HTH_CRP"/>
</dbReference>
<gene>
    <name evidence="5" type="ORF">R2601_11774</name>
</gene>
<dbReference type="GO" id="GO:0003677">
    <property type="term" value="F:DNA binding"/>
    <property type="evidence" value="ECO:0007669"/>
    <property type="project" value="UniProtKB-KW"/>
</dbReference>
<feature type="domain" description="HTH crp-type" evidence="4">
    <location>
        <begin position="150"/>
        <end position="225"/>
    </location>
</feature>
<dbReference type="GeneID" id="92504178"/>
<comment type="caution">
    <text evidence="5">The sequence shown here is derived from an EMBL/GenBank/DDBJ whole genome shotgun (WGS) entry which is preliminary data.</text>
</comment>
<dbReference type="InterPro" id="IPR014710">
    <property type="entry name" value="RmlC-like_jellyroll"/>
</dbReference>
<dbReference type="SUPFAM" id="SSF51206">
    <property type="entry name" value="cAMP-binding domain-like"/>
    <property type="match status" value="1"/>
</dbReference>
<evidence type="ECO:0000256" key="3">
    <source>
        <dbReference type="ARBA" id="ARBA00023163"/>
    </source>
</evidence>
<dbReference type="Gene3D" id="1.10.10.10">
    <property type="entry name" value="Winged helix-like DNA-binding domain superfamily/Winged helix DNA-binding domain"/>
    <property type="match status" value="1"/>
</dbReference>
<dbReference type="SUPFAM" id="SSF46785">
    <property type="entry name" value="Winged helix' DNA-binding domain"/>
    <property type="match status" value="1"/>
</dbReference>
<accession>Q0FIW6</accession>
<proteinExistence type="predicted"/>
<dbReference type="Pfam" id="PF13545">
    <property type="entry name" value="HTH_Crp_2"/>
    <property type="match status" value="1"/>
</dbReference>
<evidence type="ECO:0000259" key="4">
    <source>
        <dbReference type="PROSITE" id="PS51063"/>
    </source>
</evidence>
<keyword evidence="3" id="KW-0804">Transcription</keyword>